<name>A0ABS4H1X4_9BACL</name>
<proteinExistence type="predicted"/>
<evidence type="ECO:0000313" key="2">
    <source>
        <dbReference type="Proteomes" id="UP001519273"/>
    </source>
</evidence>
<reference evidence="1 2" key="1">
    <citation type="submission" date="2021-03" db="EMBL/GenBank/DDBJ databases">
        <title>Genomic Encyclopedia of Type Strains, Phase IV (KMG-IV): sequencing the most valuable type-strain genomes for metagenomic binning, comparative biology and taxonomic classification.</title>
        <authorList>
            <person name="Goeker M."/>
        </authorList>
    </citation>
    <scope>NUCLEOTIDE SEQUENCE [LARGE SCALE GENOMIC DNA]</scope>
    <source>
        <strain evidence="1 2">DSM 23491</strain>
    </source>
</reference>
<evidence type="ECO:0008006" key="3">
    <source>
        <dbReference type="Google" id="ProtNLM"/>
    </source>
</evidence>
<comment type="caution">
    <text evidence="1">The sequence shown here is derived from an EMBL/GenBank/DDBJ whole genome shotgun (WGS) entry which is preliminary data.</text>
</comment>
<protein>
    <recommendedName>
        <fullName evidence="3">PilZ domain-containing protein</fullName>
    </recommendedName>
</protein>
<gene>
    <name evidence="1" type="ORF">J2Z20_001337</name>
</gene>
<sequence>MNTAHRSDPFRYTLIDPQHCLITITQINDSQISSKAAEAKLLEISKSGCTIGSGLNLYANDNNISLKLEVQLNEDLLEFQGSVRLQQTWEDSQFKYVIDLDIRESDKEKILIELRTLAAQRKIIVY</sequence>
<dbReference type="Proteomes" id="UP001519273">
    <property type="component" value="Unassembled WGS sequence"/>
</dbReference>
<keyword evidence="2" id="KW-1185">Reference proteome</keyword>
<accession>A0ABS4H1X4</accession>
<organism evidence="1 2">
    <name type="scientific">Paenibacillus sediminis</name>
    <dbReference type="NCBI Taxonomy" id="664909"/>
    <lineage>
        <taxon>Bacteria</taxon>
        <taxon>Bacillati</taxon>
        <taxon>Bacillota</taxon>
        <taxon>Bacilli</taxon>
        <taxon>Bacillales</taxon>
        <taxon>Paenibacillaceae</taxon>
        <taxon>Paenibacillus</taxon>
    </lineage>
</organism>
<dbReference type="EMBL" id="JAGGKP010000001">
    <property type="protein sequence ID" value="MBP1936476.1"/>
    <property type="molecule type" value="Genomic_DNA"/>
</dbReference>
<evidence type="ECO:0000313" key="1">
    <source>
        <dbReference type="EMBL" id="MBP1936476.1"/>
    </source>
</evidence>
<dbReference type="RefSeq" id="WP_209846834.1">
    <property type="nucleotide sequence ID" value="NZ_CBCRVE010000002.1"/>
</dbReference>